<dbReference type="GO" id="GO:0070497">
    <property type="term" value="F:6-carboxytetrahydropterin synthase activity"/>
    <property type="evidence" value="ECO:0007669"/>
    <property type="project" value="UniProtKB-EC"/>
</dbReference>
<dbReference type="EMBL" id="QWFX01000005">
    <property type="protein sequence ID" value="RIJ32417.1"/>
    <property type="molecule type" value="Genomic_DNA"/>
</dbReference>
<keyword evidence="8" id="KW-0862">Zinc</keyword>
<evidence type="ECO:0000256" key="8">
    <source>
        <dbReference type="ARBA" id="ARBA00022833"/>
    </source>
</evidence>
<accession>A0A399RR89</accession>
<name>A0A399RR89_9PROT</name>
<gene>
    <name evidence="12" type="ORF">D1223_00720</name>
</gene>
<dbReference type="InterPro" id="IPR007115">
    <property type="entry name" value="6-PTP_synth/QueD"/>
</dbReference>
<dbReference type="Pfam" id="PF01242">
    <property type="entry name" value="PTPS"/>
    <property type="match status" value="1"/>
</dbReference>
<sequence length="146" mass="15988">MATELTNPQTDRAALNPSGEVFEISKAVTFEAAHFMGGKPEGHPYRNLHGHSFRLEASVRGKVKPGEEWVEDFSKLTAALQDVAQQLDHTLLNEIEGLSVPTLERICLWVAKALRPTLPGLTRVTLSRPSLNETCTLDLAGQSNAQ</sequence>
<keyword evidence="7" id="KW-0479">Metal-binding</keyword>
<evidence type="ECO:0000313" key="13">
    <source>
        <dbReference type="Proteomes" id="UP000266385"/>
    </source>
</evidence>
<comment type="similarity">
    <text evidence="4">Belongs to the PTPS family. QueD subfamily.</text>
</comment>
<comment type="function">
    <text evidence="2">Catalyzes the conversion of 7,8-dihydroneopterin triphosphate (H2NTP) to 6-carboxy-5,6,7,8-tetrahydropterin (CPH4) and acetaldehyde.</text>
</comment>
<dbReference type="GO" id="GO:0046872">
    <property type="term" value="F:metal ion binding"/>
    <property type="evidence" value="ECO:0007669"/>
    <property type="project" value="UniProtKB-KW"/>
</dbReference>
<comment type="pathway">
    <text evidence="3">Purine metabolism; 7-cyano-7-deazaguanine biosynthesis.</text>
</comment>
<reference evidence="12 13" key="1">
    <citation type="submission" date="2018-08" db="EMBL/GenBank/DDBJ databases">
        <title>Henriciella mobilis sp. nov., isolated from seawater.</title>
        <authorList>
            <person name="Cheng H."/>
            <person name="Wu Y.-H."/>
            <person name="Xu X.-W."/>
            <person name="Guo L.-L."/>
        </authorList>
    </citation>
    <scope>NUCLEOTIDE SEQUENCE [LARGE SCALE GENOMIC DNA]</scope>
    <source>
        <strain evidence="12 13">JN25</strain>
    </source>
</reference>
<dbReference type="RefSeq" id="WP_119374498.1">
    <property type="nucleotide sequence ID" value="NZ_QWFX01000005.1"/>
</dbReference>
<dbReference type="OrthoDB" id="9804698at2"/>
<evidence type="ECO:0000256" key="5">
    <source>
        <dbReference type="ARBA" id="ARBA00012982"/>
    </source>
</evidence>
<dbReference type="SUPFAM" id="SSF55620">
    <property type="entry name" value="Tetrahydrobiopterin biosynthesis enzymes-like"/>
    <property type="match status" value="1"/>
</dbReference>
<evidence type="ECO:0000313" key="12">
    <source>
        <dbReference type="EMBL" id="RIJ32417.1"/>
    </source>
</evidence>
<dbReference type="Gene3D" id="3.30.479.10">
    <property type="entry name" value="6-pyruvoyl tetrahydropterin synthase/QueD"/>
    <property type="match status" value="1"/>
</dbReference>
<comment type="catalytic activity">
    <reaction evidence="11">
        <text>7,8-dihydroneopterin 3'-triphosphate + H2O = 6-carboxy-5,6,7,8-tetrahydropterin + triphosphate + acetaldehyde + 2 H(+)</text>
        <dbReference type="Rhea" id="RHEA:27966"/>
        <dbReference type="ChEBI" id="CHEBI:15343"/>
        <dbReference type="ChEBI" id="CHEBI:15377"/>
        <dbReference type="ChEBI" id="CHEBI:15378"/>
        <dbReference type="ChEBI" id="CHEBI:18036"/>
        <dbReference type="ChEBI" id="CHEBI:58462"/>
        <dbReference type="ChEBI" id="CHEBI:61032"/>
        <dbReference type="EC" id="4.1.2.50"/>
    </reaction>
</comment>
<evidence type="ECO:0000256" key="10">
    <source>
        <dbReference type="ARBA" id="ARBA00031449"/>
    </source>
</evidence>
<keyword evidence="9" id="KW-0456">Lyase</keyword>
<evidence type="ECO:0000256" key="11">
    <source>
        <dbReference type="ARBA" id="ARBA00048807"/>
    </source>
</evidence>
<dbReference type="AlphaFoldDB" id="A0A399RR89"/>
<dbReference type="PANTHER" id="PTHR12589:SF7">
    <property type="entry name" value="6-PYRUVOYL TETRAHYDROBIOPTERIN SYNTHASE"/>
    <property type="match status" value="1"/>
</dbReference>
<dbReference type="EC" id="4.1.2.50" evidence="5"/>
<comment type="cofactor">
    <cofactor evidence="1">
        <name>Zn(2+)</name>
        <dbReference type="ChEBI" id="CHEBI:29105"/>
    </cofactor>
</comment>
<dbReference type="Proteomes" id="UP000266385">
    <property type="component" value="Unassembled WGS sequence"/>
</dbReference>
<keyword evidence="13" id="KW-1185">Reference proteome</keyword>
<evidence type="ECO:0000256" key="1">
    <source>
        <dbReference type="ARBA" id="ARBA00001947"/>
    </source>
</evidence>
<evidence type="ECO:0000256" key="4">
    <source>
        <dbReference type="ARBA" id="ARBA00008900"/>
    </source>
</evidence>
<evidence type="ECO:0000256" key="7">
    <source>
        <dbReference type="ARBA" id="ARBA00022723"/>
    </source>
</evidence>
<organism evidence="12 13">
    <name type="scientific">Henriciella mobilis</name>
    <dbReference type="NCBI Taxonomy" id="2305467"/>
    <lineage>
        <taxon>Bacteria</taxon>
        <taxon>Pseudomonadati</taxon>
        <taxon>Pseudomonadota</taxon>
        <taxon>Alphaproteobacteria</taxon>
        <taxon>Hyphomonadales</taxon>
        <taxon>Hyphomonadaceae</taxon>
        <taxon>Henriciella</taxon>
    </lineage>
</organism>
<dbReference type="InterPro" id="IPR038418">
    <property type="entry name" value="6-PTP_synth/QueD_sf"/>
</dbReference>
<evidence type="ECO:0000256" key="6">
    <source>
        <dbReference type="ARBA" id="ARBA00018141"/>
    </source>
</evidence>
<dbReference type="UniPathway" id="UPA00391"/>
<dbReference type="PANTHER" id="PTHR12589">
    <property type="entry name" value="PYRUVOYL TETRAHYDROBIOPTERIN SYNTHASE"/>
    <property type="match status" value="1"/>
</dbReference>
<evidence type="ECO:0000256" key="2">
    <source>
        <dbReference type="ARBA" id="ARBA00002285"/>
    </source>
</evidence>
<comment type="caution">
    <text evidence="12">The sequence shown here is derived from an EMBL/GenBank/DDBJ whole genome shotgun (WGS) entry which is preliminary data.</text>
</comment>
<protein>
    <recommendedName>
        <fullName evidence="6">6-carboxy-5,6,7,8-tetrahydropterin synthase</fullName>
        <ecNumber evidence="5">4.1.2.50</ecNumber>
    </recommendedName>
    <alternativeName>
        <fullName evidence="10">Queuosine biosynthesis protein QueD</fullName>
    </alternativeName>
</protein>
<evidence type="ECO:0000256" key="3">
    <source>
        <dbReference type="ARBA" id="ARBA00005061"/>
    </source>
</evidence>
<proteinExistence type="inferred from homology"/>
<evidence type="ECO:0000256" key="9">
    <source>
        <dbReference type="ARBA" id="ARBA00023239"/>
    </source>
</evidence>